<keyword evidence="6" id="KW-0418">Kinase</keyword>
<dbReference type="PROSITE" id="PS50109">
    <property type="entry name" value="HIS_KIN"/>
    <property type="match status" value="1"/>
</dbReference>
<dbReference type="OrthoDB" id="9784397at2"/>
<dbReference type="AlphaFoldDB" id="A0A1M4XGK2"/>
<dbReference type="InterPro" id="IPR003594">
    <property type="entry name" value="HATPase_dom"/>
</dbReference>
<sequence length="453" mass="50786">MIDDKARLIENLTGVRSSKLNYYVELKKRNREMAIQNRRLEIIHQLSRDINIDMSLEMIVQRVYENLPPVIPCDFLGLITLEESELRLVATQPPLPCKGLVVPRNSVLWETIRKQREQVYLCIAGDGKLLEELPVQELELKCLILDPLKVKQNIIGMLIIGTREKNVYSQNDLAFSRQLADQLAICVQNRRLYEEVVQAKREWEEAFRARVQMQAQLVQSAKLAAIGEMAAGVAHELNSPMTVIIGNAQMLQRELGPEHPSSQLLKDIVTCGLRCKKIIQNLLTFARQEPPVVTPTDLNEVVERVLSLVKYQINRNGIVICTDLARDLPMVAANGQQLDQVLINLLLNARDALDGVEREEKHIHISTGVRRGEDGRQQVVVAVKDNGQGIPPENLDRLFDPFFTTKEASRGTGLGLSVSLGIARAHGGTIEVESRPGEGSTFTLVLPLEEGRS</sequence>
<evidence type="ECO:0000256" key="8">
    <source>
        <dbReference type="ARBA" id="ARBA00023012"/>
    </source>
</evidence>
<dbReference type="Pfam" id="PF13185">
    <property type="entry name" value="GAF_2"/>
    <property type="match status" value="1"/>
</dbReference>
<accession>A0A1M4XGK2</accession>
<dbReference type="SMART" id="SM00065">
    <property type="entry name" value="GAF"/>
    <property type="match status" value="1"/>
</dbReference>
<dbReference type="CDD" id="cd00082">
    <property type="entry name" value="HisKA"/>
    <property type="match status" value="1"/>
</dbReference>
<dbReference type="Gene3D" id="3.30.565.10">
    <property type="entry name" value="Histidine kinase-like ATPase, C-terminal domain"/>
    <property type="match status" value="1"/>
</dbReference>
<dbReference type="Gene3D" id="1.10.287.130">
    <property type="match status" value="1"/>
</dbReference>
<dbReference type="GO" id="GO:0005524">
    <property type="term" value="F:ATP binding"/>
    <property type="evidence" value="ECO:0007669"/>
    <property type="project" value="UniProtKB-KW"/>
</dbReference>
<evidence type="ECO:0000256" key="3">
    <source>
        <dbReference type="ARBA" id="ARBA00022553"/>
    </source>
</evidence>
<dbReference type="SUPFAM" id="SSF55874">
    <property type="entry name" value="ATPase domain of HSP90 chaperone/DNA topoisomerase II/histidine kinase"/>
    <property type="match status" value="1"/>
</dbReference>
<dbReference type="InterPro" id="IPR005467">
    <property type="entry name" value="His_kinase_dom"/>
</dbReference>
<keyword evidence="11" id="KW-1185">Reference proteome</keyword>
<keyword evidence="7" id="KW-0067">ATP-binding</keyword>
<dbReference type="PRINTS" id="PR00344">
    <property type="entry name" value="BCTRLSENSOR"/>
</dbReference>
<dbReference type="InterPro" id="IPR029016">
    <property type="entry name" value="GAF-like_dom_sf"/>
</dbReference>
<dbReference type="InterPro" id="IPR003661">
    <property type="entry name" value="HisK_dim/P_dom"/>
</dbReference>
<dbReference type="SMART" id="SM00387">
    <property type="entry name" value="HATPase_c"/>
    <property type="match status" value="1"/>
</dbReference>
<protein>
    <recommendedName>
        <fullName evidence="2">histidine kinase</fullName>
        <ecNumber evidence="2">2.7.13.3</ecNumber>
    </recommendedName>
</protein>
<evidence type="ECO:0000313" key="10">
    <source>
        <dbReference type="EMBL" id="SHE92530.1"/>
    </source>
</evidence>
<evidence type="ECO:0000256" key="6">
    <source>
        <dbReference type="ARBA" id="ARBA00022777"/>
    </source>
</evidence>
<dbReference type="EMBL" id="FQUW01000011">
    <property type="protein sequence ID" value="SHE92530.1"/>
    <property type="molecule type" value="Genomic_DNA"/>
</dbReference>
<dbReference type="InterPro" id="IPR003018">
    <property type="entry name" value="GAF"/>
</dbReference>
<feature type="domain" description="Histidine kinase" evidence="9">
    <location>
        <begin position="232"/>
        <end position="450"/>
    </location>
</feature>
<reference evidence="11" key="1">
    <citation type="submission" date="2016-11" db="EMBL/GenBank/DDBJ databases">
        <authorList>
            <person name="Varghese N."/>
            <person name="Submissions S."/>
        </authorList>
    </citation>
    <scope>NUCLEOTIDE SEQUENCE [LARGE SCALE GENOMIC DNA]</scope>
    <source>
        <strain evidence="11">DSM 11792</strain>
    </source>
</reference>
<dbReference type="Gene3D" id="3.30.450.40">
    <property type="match status" value="1"/>
</dbReference>
<dbReference type="SUPFAM" id="SSF55781">
    <property type="entry name" value="GAF domain-like"/>
    <property type="match status" value="1"/>
</dbReference>
<dbReference type="SUPFAM" id="SSF47384">
    <property type="entry name" value="Homodimeric domain of signal transducing histidine kinase"/>
    <property type="match status" value="1"/>
</dbReference>
<dbReference type="Proteomes" id="UP000184196">
    <property type="component" value="Unassembled WGS sequence"/>
</dbReference>
<dbReference type="Pfam" id="PF02518">
    <property type="entry name" value="HATPase_c"/>
    <property type="match status" value="1"/>
</dbReference>
<organism evidence="10 11">
    <name type="scientific">Desulfofundulus australicus DSM 11792</name>
    <dbReference type="NCBI Taxonomy" id="1121425"/>
    <lineage>
        <taxon>Bacteria</taxon>
        <taxon>Bacillati</taxon>
        <taxon>Bacillota</taxon>
        <taxon>Clostridia</taxon>
        <taxon>Eubacteriales</taxon>
        <taxon>Peptococcaceae</taxon>
        <taxon>Desulfofundulus</taxon>
    </lineage>
</organism>
<evidence type="ECO:0000259" key="9">
    <source>
        <dbReference type="PROSITE" id="PS50109"/>
    </source>
</evidence>
<comment type="catalytic activity">
    <reaction evidence="1">
        <text>ATP + protein L-histidine = ADP + protein N-phospho-L-histidine.</text>
        <dbReference type="EC" id="2.7.13.3"/>
    </reaction>
</comment>
<keyword evidence="4" id="KW-0808">Transferase</keyword>
<gene>
    <name evidence="10" type="ORF">SAMN02745218_01086</name>
</gene>
<evidence type="ECO:0000256" key="5">
    <source>
        <dbReference type="ARBA" id="ARBA00022741"/>
    </source>
</evidence>
<keyword evidence="5" id="KW-0547">Nucleotide-binding</keyword>
<dbReference type="InterPro" id="IPR036890">
    <property type="entry name" value="HATPase_C_sf"/>
</dbReference>
<dbReference type="PANTHER" id="PTHR43065:SF10">
    <property type="entry name" value="PEROXIDE STRESS-ACTIVATED HISTIDINE KINASE MAK3"/>
    <property type="match status" value="1"/>
</dbReference>
<evidence type="ECO:0000256" key="1">
    <source>
        <dbReference type="ARBA" id="ARBA00000085"/>
    </source>
</evidence>
<dbReference type="InterPro" id="IPR036097">
    <property type="entry name" value="HisK_dim/P_sf"/>
</dbReference>
<dbReference type="RefSeq" id="WP_073163830.1">
    <property type="nucleotide sequence ID" value="NZ_FQUW01000011.1"/>
</dbReference>
<dbReference type="PANTHER" id="PTHR43065">
    <property type="entry name" value="SENSOR HISTIDINE KINASE"/>
    <property type="match status" value="1"/>
</dbReference>
<dbReference type="SMART" id="SM00388">
    <property type="entry name" value="HisKA"/>
    <property type="match status" value="1"/>
</dbReference>
<dbReference type="GO" id="GO:0000155">
    <property type="term" value="F:phosphorelay sensor kinase activity"/>
    <property type="evidence" value="ECO:0007669"/>
    <property type="project" value="InterPro"/>
</dbReference>
<keyword evidence="8" id="KW-0902">Two-component regulatory system</keyword>
<evidence type="ECO:0000256" key="7">
    <source>
        <dbReference type="ARBA" id="ARBA00022840"/>
    </source>
</evidence>
<evidence type="ECO:0000256" key="2">
    <source>
        <dbReference type="ARBA" id="ARBA00012438"/>
    </source>
</evidence>
<name>A0A1M4XGK2_9FIRM</name>
<keyword evidence="3" id="KW-0597">Phosphoprotein</keyword>
<dbReference type="InterPro" id="IPR004358">
    <property type="entry name" value="Sig_transdc_His_kin-like_C"/>
</dbReference>
<dbReference type="EC" id="2.7.13.3" evidence="2"/>
<evidence type="ECO:0000313" key="11">
    <source>
        <dbReference type="Proteomes" id="UP000184196"/>
    </source>
</evidence>
<dbReference type="Pfam" id="PF00512">
    <property type="entry name" value="HisKA"/>
    <property type="match status" value="1"/>
</dbReference>
<proteinExistence type="predicted"/>
<evidence type="ECO:0000256" key="4">
    <source>
        <dbReference type="ARBA" id="ARBA00022679"/>
    </source>
</evidence>